<name>A0A0V1LAC2_9BILA</name>
<dbReference type="Proteomes" id="UP000054721">
    <property type="component" value="Unassembled WGS sequence"/>
</dbReference>
<accession>A0A0V1LAC2</accession>
<protein>
    <submittedName>
        <fullName evidence="2">Uncharacterized protein</fullName>
    </submittedName>
</protein>
<gene>
    <name evidence="2" type="ORF">T02_5271</name>
</gene>
<keyword evidence="1" id="KW-1133">Transmembrane helix</keyword>
<comment type="caution">
    <text evidence="2">The sequence shown here is derived from an EMBL/GenBank/DDBJ whole genome shotgun (WGS) entry which is preliminary data.</text>
</comment>
<keyword evidence="3" id="KW-1185">Reference proteome</keyword>
<proteinExistence type="predicted"/>
<organism evidence="2 3">
    <name type="scientific">Trichinella nativa</name>
    <dbReference type="NCBI Taxonomy" id="6335"/>
    <lineage>
        <taxon>Eukaryota</taxon>
        <taxon>Metazoa</taxon>
        <taxon>Ecdysozoa</taxon>
        <taxon>Nematoda</taxon>
        <taxon>Enoplea</taxon>
        <taxon>Dorylaimia</taxon>
        <taxon>Trichinellida</taxon>
        <taxon>Trichinellidae</taxon>
        <taxon>Trichinella</taxon>
    </lineage>
</organism>
<feature type="transmembrane region" description="Helical" evidence="1">
    <location>
        <begin position="27"/>
        <end position="45"/>
    </location>
</feature>
<sequence length="85" mass="10090">MVVILSSRFAYTSVFKRAQFEKTAFETVRFIVVIIAYVQFDFLLMKRDYSINRKLISYPADGKAERRQRPLLMNQCRLYKRTGAN</sequence>
<dbReference type="EMBL" id="JYDW01000095">
    <property type="protein sequence ID" value="KRZ56394.1"/>
    <property type="molecule type" value="Genomic_DNA"/>
</dbReference>
<evidence type="ECO:0000256" key="1">
    <source>
        <dbReference type="SAM" id="Phobius"/>
    </source>
</evidence>
<reference evidence="2 3" key="1">
    <citation type="submission" date="2015-05" db="EMBL/GenBank/DDBJ databases">
        <title>Evolution of Trichinella species and genotypes.</title>
        <authorList>
            <person name="Korhonen P.K."/>
            <person name="Edoardo P."/>
            <person name="Giuseppe L.R."/>
            <person name="Gasser R.B."/>
        </authorList>
    </citation>
    <scope>NUCLEOTIDE SEQUENCE [LARGE SCALE GENOMIC DNA]</scope>
    <source>
        <strain evidence="2">ISS10</strain>
    </source>
</reference>
<dbReference type="OrthoDB" id="5919838at2759"/>
<evidence type="ECO:0000313" key="2">
    <source>
        <dbReference type="EMBL" id="KRZ56394.1"/>
    </source>
</evidence>
<evidence type="ECO:0000313" key="3">
    <source>
        <dbReference type="Proteomes" id="UP000054721"/>
    </source>
</evidence>
<keyword evidence="1" id="KW-0472">Membrane</keyword>
<dbReference type="AlphaFoldDB" id="A0A0V1LAC2"/>
<keyword evidence="1" id="KW-0812">Transmembrane</keyword>